<evidence type="ECO:0000256" key="4">
    <source>
        <dbReference type="SAM" id="MobiDB-lite"/>
    </source>
</evidence>
<gene>
    <name evidence="5" type="ORF">PECAL_1P23860</name>
</gene>
<dbReference type="PROSITE" id="PS50297">
    <property type="entry name" value="ANK_REP_REGION"/>
    <property type="match status" value="3"/>
</dbReference>
<dbReference type="SMART" id="SM00248">
    <property type="entry name" value="ANK"/>
    <property type="match status" value="4"/>
</dbReference>
<feature type="repeat" description="ANK" evidence="3">
    <location>
        <begin position="210"/>
        <end position="242"/>
    </location>
</feature>
<feature type="region of interest" description="Disordered" evidence="4">
    <location>
        <begin position="1"/>
        <end position="88"/>
    </location>
</feature>
<dbReference type="SUPFAM" id="SSF48403">
    <property type="entry name" value="Ankyrin repeat"/>
    <property type="match status" value="1"/>
</dbReference>
<dbReference type="PROSITE" id="PS50088">
    <property type="entry name" value="ANK_REPEAT"/>
    <property type="match status" value="3"/>
</dbReference>
<feature type="repeat" description="ANK" evidence="3">
    <location>
        <begin position="144"/>
        <end position="176"/>
    </location>
</feature>
<dbReference type="Pfam" id="PF12796">
    <property type="entry name" value="Ank_2"/>
    <property type="match status" value="1"/>
</dbReference>
<dbReference type="PANTHER" id="PTHR24189:SF50">
    <property type="entry name" value="ANKYRIN REPEAT AND SOCS BOX PROTEIN 2"/>
    <property type="match status" value="1"/>
</dbReference>
<feature type="compositionally biased region" description="Low complexity" evidence="4">
    <location>
        <begin position="13"/>
        <end position="24"/>
    </location>
</feature>
<dbReference type="InterPro" id="IPR002110">
    <property type="entry name" value="Ankyrin_rpt"/>
</dbReference>
<proteinExistence type="predicted"/>
<keyword evidence="2 3" id="KW-0040">ANK repeat</keyword>
<feature type="compositionally biased region" description="Basic and acidic residues" evidence="4">
    <location>
        <begin position="25"/>
        <end position="36"/>
    </location>
</feature>
<organism evidence="5 6">
    <name type="scientific">Pelagomonas calceolata</name>
    <dbReference type="NCBI Taxonomy" id="35677"/>
    <lineage>
        <taxon>Eukaryota</taxon>
        <taxon>Sar</taxon>
        <taxon>Stramenopiles</taxon>
        <taxon>Ochrophyta</taxon>
        <taxon>Pelagophyceae</taxon>
        <taxon>Pelagomonadales</taxon>
        <taxon>Pelagomonadaceae</taxon>
        <taxon>Pelagomonas</taxon>
    </lineage>
</organism>
<evidence type="ECO:0000313" key="6">
    <source>
        <dbReference type="Proteomes" id="UP000789595"/>
    </source>
</evidence>
<evidence type="ECO:0000313" key="5">
    <source>
        <dbReference type="EMBL" id="CAH0365923.1"/>
    </source>
</evidence>
<keyword evidence="6" id="KW-1185">Reference proteome</keyword>
<dbReference type="Gene3D" id="1.25.40.20">
    <property type="entry name" value="Ankyrin repeat-containing domain"/>
    <property type="match status" value="2"/>
</dbReference>
<dbReference type="Proteomes" id="UP000789595">
    <property type="component" value="Unassembled WGS sequence"/>
</dbReference>
<dbReference type="PANTHER" id="PTHR24189">
    <property type="entry name" value="MYOTROPHIN"/>
    <property type="match status" value="1"/>
</dbReference>
<dbReference type="EMBL" id="CAKKNE010000001">
    <property type="protein sequence ID" value="CAH0365923.1"/>
    <property type="molecule type" value="Genomic_DNA"/>
</dbReference>
<evidence type="ECO:0000256" key="1">
    <source>
        <dbReference type="ARBA" id="ARBA00022737"/>
    </source>
</evidence>
<protein>
    <submittedName>
        <fullName evidence="5">Uncharacterized protein</fullName>
    </submittedName>
</protein>
<feature type="compositionally biased region" description="Basic residues" evidence="4">
    <location>
        <begin position="1"/>
        <end position="12"/>
    </location>
</feature>
<name>A0A8J2S737_9STRA</name>
<dbReference type="InterPro" id="IPR050745">
    <property type="entry name" value="Multifunctional_regulatory"/>
</dbReference>
<keyword evidence="1" id="KW-0677">Repeat</keyword>
<reference evidence="5" key="1">
    <citation type="submission" date="2021-11" db="EMBL/GenBank/DDBJ databases">
        <authorList>
            <consortium name="Genoscope - CEA"/>
            <person name="William W."/>
        </authorList>
    </citation>
    <scope>NUCLEOTIDE SEQUENCE</scope>
</reference>
<dbReference type="Pfam" id="PF00023">
    <property type="entry name" value="Ank"/>
    <property type="match status" value="1"/>
</dbReference>
<comment type="caution">
    <text evidence="5">The sequence shown here is derived from an EMBL/GenBank/DDBJ whole genome shotgun (WGS) entry which is preliminary data.</text>
</comment>
<accession>A0A8J2S737</accession>
<feature type="repeat" description="ANK" evidence="3">
    <location>
        <begin position="177"/>
        <end position="209"/>
    </location>
</feature>
<evidence type="ECO:0000256" key="2">
    <source>
        <dbReference type="ARBA" id="ARBA00023043"/>
    </source>
</evidence>
<dbReference type="InterPro" id="IPR036770">
    <property type="entry name" value="Ankyrin_rpt-contain_sf"/>
</dbReference>
<dbReference type="AlphaFoldDB" id="A0A8J2S737"/>
<sequence length="387" mass="43107">MARAGRRARQRARALASRRLAQQRAEQRGAKRERLERARRRRQELIRRHGPLGPVLQRLDDDSDSSSSSGDSSSDESSDDDSRVDEQALSPTAIFNAYASTGRYRRLVDYLRRNPSKMRLLEGSLLNASQGPGWVGLATQFNEFGQTMLHHAAQLEDPAIASMLLRYGADPNASEEGDSTPLHYAAETSSYRTLACLLDNGAEVDAQDDMGATPLMLAAEENSRECCVALIAAGANVHYEDEDAASALFYAATEHKHPRCIVPLLDAGAEASVDILQGTVHDGSPRGLHPLLRVPPATDANFNMRRFIDSRRLILGNRRHSWVTYDPKAMRVNLPYLERVFAAGGIFLYERDERRRLVSLLRRHVAPRAPDDVLHVIMSFWGHPGSY</sequence>
<dbReference type="OrthoDB" id="93059at2759"/>
<evidence type="ECO:0000256" key="3">
    <source>
        <dbReference type="PROSITE-ProRule" id="PRU00023"/>
    </source>
</evidence>